<keyword evidence="8" id="KW-1185">Reference proteome</keyword>
<keyword evidence="1" id="KW-1003">Cell membrane</keyword>
<evidence type="ECO:0000256" key="3">
    <source>
        <dbReference type="ARBA" id="ARBA00022989"/>
    </source>
</evidence>
<feature type="domain" description="Lipopolysaccharide assembly protein A" evidence="6">
    <location>
        <begin position="40"/>
        <end position="86"/>
    </location>
</feature>
<proteinExistence type="predicted"/>
<evidence type="ECO:0000256" key="2">
    <source>
        <dbReference type="ARBA" id="ARBA00022692"/>
    </source>
</evidence>
<dbReference type="GO" id="GO:0005886">
    <property type="term" value="C:plasma membrane"/>
    <property type="evidence" value="ECO:0007669"/>
    <property type="project" value="InterPro"/>
</dbReference>
<feature type="transmembrane region" description="Helical" evidence="5">
    <location>
        <begin position="58"/>
        <end position="82"/>
    </location>
</feature>
<organism evidence="7 8">
    <name type="scientific">Corynebacterium kalidii</name>
    <dbReference type="NCBI Taxonomy" id="2931982"/>
    <lineage>
        <taxon>Bacteria</taxon>
        <taxon>Bacillati</taxon>
        <taxon>Actinomycetota</taxon>
        <taxon>Actinomycetes</taxon>
        <taxon>Mycobacteriales</taxon>
        <taxon>Corynebacteriaceae</taxon>
        <taxon>Corynebacterium</taxon>
    </lineage>
</organism>
<accession>A0A9X1WHN7</accession>
<keyword evidence="3 5" id="KW-1133">Transmembrane helix</keyword>
<protein>
    <submittedName>
        <fullName evidence="7">LapA family protein</fullName>
    </submittedName>
</protein>
<dbReference type="Proteomes" id="UP001139207">
    <property type="component" value="Unassembled WGS sequence"/>
</dbReference>
<comment type="caution">
    <text evidence="7">The sequence shown here is derived from an EMBL/GenBank/DDBJ whole genome shotgun (WGS) entry which is preliminary data.</text>
</comment>
<evidence type="ECO:0000259" key="6">
    <source>
        <dbReference type="Pfam" id="PF06305"/>
    </source>
</evidence>
<dbReference type="AlphaFoldDB" id="A0A9X1WHN7"/>
<dbReference type="InterPro" id="IPR010445">
    <property type="entry name" value="LapA_dom"/>
</dbReference>
<dbReference type="Pfam" id="PF06305">
    <property type="entry name" value="LapA_dom"/>
    <property type="match status" value="1"/>
</dbReference>
<evidence type="ECO:0000256" key="4">
    <source>
        <dbReference type="ARBA" id="ARBA00023136"/>
    </source>
</evidence>
<dbReference type="RefSeq" id="WP_244804983.1">
    <property type="nucleotide sequence ID" value="NZ_JALIEA010000017.1"/>
</dbReference>
<keyword evidence="4 5" id="KW-0472">Membrane</keyword>
<sequence>MAKTDSTTSATTRQRSSVGLVATTAIVVIVAIALIILIGQNTDQVDIGFLAWEFAFPLSIGLVVAAVGGAVFAFALSGLIALRRRKR</sequence>
<feature type="transmembrane region" description="Helical" evidence="5">
    <location>
        <begin position="20"/>
        <end position="38"/>
    </location>
</feature>
<gene>
    <name evidence="7" type="ORF">MUN33_11115</name>
</gene>
<keyword evidence="2 5" id="KW-0812">Transmembrane</keyword>
<evidence type="ECO:0000256" key="1">
    <source>
        <dbReference type="ARBA" id="ARBA00022475"/>
    </source>
</evidence>
<evidence type="ECO:0000313" key="7">
    <source>
        <dbReference type="EMBL" id="MCJ7859254.1"/>
    </source>
</evidence>
<evidence type="ECO:0000256" key="5">
    <source>
        <dbReference type="SAM" id="Phobius"/>
    </source>
</evidence>
<evidence type="ECO:0000313" key="8">
    <source>
        <dbReference type="Proteomes" id="UP001139207"/>
    </source>
</evidence>
<dbReference type="EMBL" id="JALIEA010000017">
    <property type="protein sequence ID" value="MCJ7859254.1"/>
    <property type="molecule type" value="Genomic_DNA"/>
</dbReference>
<reference evidence="7" key="1">
    <citation type="submission" date="2022-04" db="EMBL/GenBank/DDBJ databases">
        <title>Corynebacterium kalidii LD5P10.</title>
        <authorList>
            <person name="Sun J.Q."/>
        </authorList>
    </citation>
    <scope>NUCLEOTIDE SEQUENCE</scope>
    <source>
        <strain evidence="7">LD5P10</strain>
    </source>
</reference>
<name>A0A9X1WHN7_9CORY</name>